<comment type="caution">
    <text evidence="1">The sequence shown here is derived from an EMBL/GenBank/DDBJ whole genome shotgun (WGS) entry which is preliminary data.</text>
</comment>
<gene>
    <name evidence="1" type="ORF">EDM02_03840</name>
</gene>
<reference evidence="1 2" key="1">
    <citation type="submission" date="2018-09" db="EMBL/GenBank/DDBJ databases">
        <title>Comparative Genomics of Wolbachia-Cardinium Dual Endosymbiosis in a Plant-Parasitic Nematode.</title>
        <authorList>
            <person name="Brown A.M.V."/>
            <person name="Wasala S.K."/>
            <person name="Howe D.K."/>
            <person name="Peetz A.B."/>
            <person name="Zasada I.A."/>
            <person name="Denver D.R."/>
        </authorList>
    </citation>
    <scope>NUCLEOTIDE SEQUENCE [LARGE SCALE GENOMIC DNA]</scope>
    <source>
        <strain evidence="1 2">Pp_1</strain>
    </source>
</reference>
<keyword evidence="2" id="KW-1185">Reference proteome</keyword>
<name>A0A3N2QBU8_9BACT</name>
<proteinExistence type="predicted"/>
<accession>A0A3N2QBU8</accession>
<dbReference type="Proteomes" id="UP000270927">
    <property type="component" value="Unassembled WGS sequence"/>
</dbReference>
<evidence type="ECO:0000313" key="1">
    <source>
        <dbReference type="EMBL" id="ROT47255.1"/>
    </source>
</evidence>
<sequence length="521" mass="59446">MIGGCQKHTLQIDQAQQPSTSAAIALVEQVTTQLSSLSLGDMKHLFEQIGGFTPQHYNDLEEMCKQWGSTSIGNMLQRLHKAQLLNPKNFEQLESFSNSNSNGDFMIFDFIFETLDNVPLLTQDNFTMLMEFMPAKCDLAMFQLTLDKMVQNNILNQNNLHKILAYKGDLIALCECIMFIHESLNQAVFDQVIPSSACFNAVNWPSGVETYLHKIDDVYKMKNLYGERRVMFSALLSVLGILHERKIFTERAFKALFAAWQVWNGYPYHKDGVYEALNEVLSDFQYLLTESTFTTLINAFSDVLKSVKLGRPVIGGRAIPQEKVTVTCGSSKRSMVLYDPRNDPSSFDMRDSFIELPSIIRKLFTTNKQLLQEEANFRKVINLASGGRLSELEWMKGLIDICTPDMLKVMLHLDQYHKNVVTRVVNLFSDTGLLSEGNLKAFLDLKNATQWSAARSILKILQEAGLLAQVNVDMLFSCQFKSKFLVYRRSMRFIHDELNKIKADKITQDQFESIIKQFKSS</sequence>
<evidence type="ECO:0000313" key="2">
    <source>
        <dbReference type="Proteomes" id="UP000270927"/>
    </source>
</evidence>
<organism evidence="1 2">
    <name type="scientific">Candidatus Cardinium hertigii</name>
    <dbReference type="NCBI Taxonomy" id="247481"/>
    <lineage>
        <taxon>Bacteria</taxon>
        <taxon>Pseudomonadati</taxon>
        <taxon>Bacteroidota</taxon>
        <taxon>Cytophagia</taxon>
        <taxon>Cytophagales</taxon>
        <taxon>Amoebophilaceae</taxon>
        <taxon>Candidatus Cardinium</taxon>
    </lineage>
</organism>
<dbReference type="EMBL" id="RARA01000025">
    <property type="protein sequence ID" value="ROT47255.1"/>
    <property type="molecule type" value="Genomic_DNA"/>
</dbReference>
<protein>
    <submittedName>
        <fullName evidence="1">Uncharacterized protein</fullName>
    </submittedName>
</protein>
<dbReference type="AlphaFoldDB" id="A0A3N2QBU8"/>